<feature type="transmembrane region" description="Helical" evidence="1">
    <location>
        <begin position="61"/>
        <end position="82"/>
    </location>
</feature>
<evidence type="ECO:0000256" key="1">
    <source>
        <dbReference type="SAM" id="Phobius"/>
    </source>
</evidence>
<keyword evidence="3" id="KW-1185">Reference proteome</keyword>
<dbReference type="EMBL" id="CP146612">
    <property type="protein sequence ID" value="WWX25539.1"/>
    <property type="molecule type" value="Genomic_DNA"/>
</dbReference>
<evidence type="ECO:0000313" key="3">
    <source>
        <dbReference type="Proteomes" id="UP001375370"/>
    </source>
</evidence>
<keyword evidence="1" id="KW-0472">Membrane</keyword>
<dbReference type="RefSeq" id="WP_338737792.1">
    <property type="nucleotide sequence ID" value="NZ_CP146612.1"/>
</dbReference>
<dbReference type="Proteomes" id="UP001375370">
    <property type="component" value="Chromosome"/>
</dbReference>
<evidence type="ECO:0000313" key="2">
    <source>
        <dbReference type="EMBL" id="WWX25539.1"/>
    </source>
</evidence>
<gene>
    <name evidence="2" type="ORF">V8247_00795</name>
</gene>
<protein>
    <submittedName>
        <fullName evidence="2">Uncharacterized protein</fullName>
    </submittedName>
</protein>
<feature type="transmembrane region" description="Helical" evidence="1">
    <location>
        <begin position="6"/>
        <end position="23"/>
    </location>
</feature>
<keyword evidence="1" id="KW-0812">Transmembrane</keyword>
<keyword evidence="1" id="KW-1133">Transmembrane helix</keyword>
<reference evidence="2 3" key="1">
    <citation type="submission" date="2024-03" db="EMBL/GenBank/DDBJ databases">
        <title>A Dehalogenimonas Isolated from Estuarine Sediments Dihaloeliminates Chlorinated Alkanes.</title>
        <authorList>
            <person name="Yang Y."/>
            <person name="Wang H."/>
        </authorList>
    </citation>
    <scope>NUCLEOTIDE SEQUENCE [LARGE SCALE GENOMIC DNA]</scope>
    <source>
        <strain evidence="2 3">W</strain>
    </source>
</reference>
<accession>A0ABZ2J3R1</accession>
<sequence length="92" mass="10320">MCCLVALLMLVGPRATIVIWWLFDSGRWSQAFDVFLIPVLGFIFLPWTTLAYVLIFSGGVTGLDVVLLIIAIMADLGSYGGGWRQRERISRR</sequence>
<proteinExistence type="predicted"/>
<name>A0ABZ2J3R1_9CHLR</name>
<feature type="transmembrane region" description="Helical" evidence="1">
    <location>
        <begin position="35"/>
        <end position="55"/>
    </location>
</feature>
<organism evidence="2 3">
    <name type="scientific">Candidatus Dehalogenimonas loeffleri</name>
    <dbReference type="NCBI Taxonomy" id="3127115"/>
    <lineage>
        <taxon>Bacteria</taxon>
        <taxon>Bacillati</taxon>
        <taxon>Chloroflexota</taxon>
        <taxon>Dehalococcoidia</taxon>
        <taxon>Dehalococcoidales</taxon>
        <taxon>Dehalococcoidaceae</taxon>
        <taxon>Dehalogenimonas</taxon>
    </lineage>
</organism>